<dbReference type="AlphaFoldDB" id="A0A0E2AZ12"/>
<reference evidence="1 2" key="1">
    <citation type="submission" date="2012-10" db="EMBL/GenBank/DDBJ databases">
        <authorList>
            <person name="Harkins D.M."/>
            <person name="Durkin A.S."/>
            <person name="Brinkac L.M."/>
            <person name="Selengut J.D."/>
            <person name="Sanka R."/>
            <person name="DePew J."/>
            <person name="Purushe J."/>
            <person name="Peacock S.J."/>
            <person name="Thaipadungpanit J."/>
            <person name="Wuthiekanun V.W."/>
            <person name="Day N.P."/>
            <person name="Vinetz J.M."/>
            <person name="Sutton G.G."/>
            <person name="Nelson W.C."/>
            <person name="Fouts D.E."/>
        </authorList>
    </citation>
    <scope>NUCLEOTIDE SEQUENCE [LARGE SCALE GENOMIC DNA]</scope>
    <source>
        <strain evidence="1 2">H1</strain>
    </source>
</reference>
<organism evidence="1 2">
    <name type="scientific">Leptospira kirschneri str. H1</name>
    <dbReference type="NCBI Taxonomy" id="1049966"/>
    <lineage>
        <taxon>Bacteria</taxon>
        <taxon>Pseudomonadati</taxon>
        <taxon>Spirochaetota</taxon>
        <taxon>Spirochaetia</taxon>
        <taxon>Leptospirales</taxon>
        <taxon>Leptospiraceae</taxon>
        <taxon>Leptospira</taxon>
    </lineage>
</organism>
<dbReference type="EMBL" id="AHMY02000059">
    <property type="protein sequence ID" value="EKO14117.1"/>
    <property type="molecule type" value="Genomic_DNA"/>
</dbReference>
<dbReference type="Proteomes" id="UP000006253">
    <property type="component" value="Unassembled WGS sequence"/>
</dbReference>
<proteinExistence type="predicted"/>
<evidence type="ECO:0000313" key="2">
    <source>
        <dbReference type="Proteomes" id="UP000006253"/>
    </source>
</evidence>
<comment type="caution">
    <text evidence="1">The sequence shown here is derived from an EMBL/GenBank/DDBJ whole genome shotgun (WGS) entry which is preliminary data.</text>
</comment>
<accession>A0A0E2AZ12</accession>
<name>A0A0E2AZ12_9LEPT</name>
<sequence length="48" mass="5673">MLSVDSKILKNIKQFQSNKIRYFASEKTLNHIKYFSILKSKNKLSILL</sequence>
<evidence type="ECO:0000313" key="1">
    <source>
        <dbReference type="EMBL" id="EKO14117.1"/>
    </source>
</evidence>
<protein>
    <submittedName>
        <fullName evidence="1">Uncharacterized protein</fullName>
    </submittedName>
</protein>
<gene>
    <name evidence="1" type="ORF">LEP1GSC081_2037</name>
</gene>